<evidence type="ECO:0000313" key="3">
    <source>
        <dbReference type="EMBL" id="OMO74552.1"/>
    </source>
</evidence>
<keyword evidence="4" id="KW-1185">Reference proteome</keyword>
<feature type="domain" description="F-box protein At3g26010-like beta-propeller" evidence="2">
    <location>
        <begin position="134"/>
        <end position="348"/>
    </location>
</feature>
<reference evidence="3 4" key="1">
    <citation type="submission" date="2013-09" db="EMBL/GenBank/DDBJ databases">
        <title>Corchorus capsularis genome sequencing.</title>
        <authorList>
            <person name="Alam M."/>
            <person name="Haque M.S."/>
            <person name="Islam M.S."/>
            <person name="Emdad E.M."/>
            <person name="Islam M.M."/>
            <person name="Ahmed B."/>
            <person name="Halim A."/>
            <person name="Hossen Q.M.M."/>
            <person name="Hossain M.Z."/>
            <person name="Ahmed R."/>
            <person name="Khan M.M."/>
            <person name="Islam R."/>
            <person name="Rashid M.M."/>
            <person name="Khan S.A."/>
            <person name="Rahman M.S."/>
            <person name="Alam M."/>
        </authorList>
    </citation>
    <scope>NUCLEOTIDE SEQUENCE [LARGE SCALE GENOMIC DNA]</scope>
    <source>
        <strain evidence="4">cv. CVL-1</strain>
        <tissue evidence="3">Whole seedling</tissue>
    </source>
</reference>
<dbReference type="Pfam" id="PF24750">
    <property type="entry name" value="b-prop_At3g26010-like"/>
    <property type="match status" value="1"/>
</dbReference>
<dbReference type="Gene3D" id="1.20.1280.50">
    <property type="match status" value="1"/>
</dbReference>
<comment type="caution">
    <text evidence="3">The sequence shown here is derived from an EMBL/GenBank/DDBJ whole genome shotgun (WGS) entry which is preliminary data.</text>
</comment>
<dbReference type="STRING" id="210143.A0A1R3HW19"/>
<dbReference type="Proteomes" id="UP000188268">
    <property type="component" value="Unassembled WGS sequence"/>
</dbReference>
<dbReference type="InterPro" id="IPR056592">
    <property type="entry name" value="Beta-prop_At3g26010-like"/>
</dbReference>
<dbReference type="Gramene" id="OMO74552">
    <property type="protein sequence ID" value="OMO74552"/>
    <property type="gene ID" value="CCACVL1_16619"/>
</dbReference>
<proteinExistence type="predicted"/>
<dbReference type="PANTHER" id="PTHR35546">
    <property type="entry name" value="F-BOX PROTEIN INTERACTION DOMAIN PROTEIN-RELATED"/>
    <property type="match status" value="1"/>
</dbReference>
<dbReference type="InterPro" id="IPR001810">
    <property type="entry name" value="F-box_dom"/>
</dbReference>
<dbReference type="AlphaFoldDB" id="A0A1R3HW19"/>
<dbReference type="SUPFAM" id="SSF81383">
    <property type="entry name" value="F-box domain"/>
    <property type="match status" value="1"/>
</dbReference>
<protein>
    <submittedName>
        <fullName evidence="3">Uncharacterized protein</fullName>
    </submittedName>
</protein>
<sequence length="421" mass="47825">MMLEDLALALAVGNRNHRLKIDDSGVNNGVLHDELLIDVLCRLPARILMRCVCVCRGWYRLITDVCVPRVTPSLPLLGIDVRLRRRPRIFREKILYPSGSGSGSDSKIRIHLPVLPIEPQCNTFFIPAAADLLVDSCSGLELYVHHSKHRYILWNPTMRQYIPIPFPTVKPPAFAAVALHLGPSESVDIKIFAFPELEPKANEHNLHIHSLSAGKWGEHKVQYEHPVDAATLLDRCTYLNGKLFRLSYNGLLVWYTLKLKKDNINIVDVSYDYIELPNRGVGDRRKCIGSCMGRLRYAWTNFRLKLKIWVLSLDTREWIFRHYINLQALANNSQLVAFQAMSGVPLGFLPLAFDAHSDAIIVWTQNCIFSYRRNSGNPVLLRCGKHNDALLEESPLRAFPLTHCLVSLAMWGGKTPSFKCK</sequence>
<evidence type="ECO:0000259" key="2">
    <source>
        <dbReference type="Pfam" id="PF24750"/>
    </source>
</evidence>
<dbReference type="InterPro" id="IPR055290">
    <property type="entry name" value="At3g26010-like"/>
</dbReference>
<dbReference type="InterPro" id="IPR036047">
    <property type="entry name" value="F-box-like_dom_sf"/>
</dbReference>
<dbReference type="EMBL" id="AWWV01011092">
    <property type="protein sequence ID" value="OMO74552.1"/>
    <property type="molecule type" value="Genomic_DNA"/>
</dbReference>
<dbReference type="Pfam" id="PF00646">
    <property type="entry name" value="F-box"/>
    <property type="match status" value="1"/>
</dbReference>
<feature type="domain" description="F-box" evidence="1">
    <location>
        <begin position="31"/>
        <end position="66"/>
    </location>
</feature>
<evidence type="ECO:0000259" key="1">
    <source>
        <dbReference type="Pfam" id="PF00646"/>
    </source>
</evidence>
<dbReference type="PANTHER" id="PTHR35546:SF25">
    <property type="entry name" value="F-BOX DOMAIN-CONTAINING PROTEIN"/>
    <property type="match status" value="1"/>
</dbReference>
<gene>
    <name evidence="3" type="ORF">CCACVL1_16619</name>
</gene>
<evidence type="ECO:0000313" key="4">
    <source>
        <dbReference type="Proteomes" id="UP000188268"/>
    </source>
</evidence>
<dbReference type="OrthoDB" id="605328at2759"/>
<accession>A0A1R3HW19</accession>
<organism evidence="3 4">
    <name type="scientific">Corchorus capsularis</name>
    <name type="common">Jute</name>
    <dbReference type="NCBI Taxonomy" id="210143"/>
    <lineage>
        <taxon>Eukaryota</taxon>
        <taxon>Viridiplantae</taxon>
        <taxon>Streptophyta</taxon>
        <taxon>Embryophyta</taxon>
        <taxon>Tracheophyta</taxon>
        <taxon>Spermatophyta</taxon>
        <taxon>Magnoliopsida</taxon>
        <taxon>eudicotyledons</taxon>
        <taxon>Gunneridae</taxon>
        <taxon>Pentapetalae</taxon>
        <taxon>rosids</taxon>
        <taxon>malvids</taxon>
        <taxon>Malvales</taxon>
        <taxon>Malvaceae</taxon>
        <taxon>Grewioideae</taxon>
        <taxon>Apeibeae</taxon>
        <taxon>Corchorus</taxon>
    </lineage>
</organism>
<name>A0A1R3HW19_COCAP</name>